<protein>
    <submittedName>
        <fullName evidence="1">Uncharacterized protein MANES_03G088400</fullName>
    </submittedName>
</protein>
<proteinExistence type="predicted"/>
<dbReference type="AlphaFoldDB" id="A0A2P2K582"/>
<sequence length="50" mass="5924">MNSQPHIWLWKSQRFLPGLLQKGITSRLKNWRGCLDLVLPFEVFIRILSS</sequence>
<evidence type="ECO:0000313" key="1">
    <source>
        <dbReference type="EMBL" id="MBX00859.1"/>
    </source>
</evidence>
<reference evidence="1" key="1">
    <citation type="submission" date="2018-02" db="EMBL/GenBank/DDBJ databases">
        <title>Rhizophora mucronata_Transcriptome.</title>
        <authorList>
            <person name="Meera S.P."/>
            <person name="Sreeshan A."/>
            <person name="Augustine A."/>
        </authorList>
    </citation>
    <scope>NUCLEOTIDE SEQUENCE</scope>
    <source>
        <tissue evidence="1">Leaf</tissue>
    </source>
</reference>
<name>A0A2P2K582_RHIMU</name>
<accession>A0A2P2K582</accession>
<dbReference type="EMBL" id="GGEC01020375">
    <property type="protein sequence ID" value="MBX00859.1"/>
    <property type="molecule type" value="Transcribed_RNA"/>
</dbReference>
<organism evidence="1">
    <name type="scientific">Rhizophora mucronata</name>
    <name type="common">Asiatic mangrove</name>
    <dbReference type="NCBI Taxonomy" id="61149"/>
    <lineage>
        <taxon>Eukaryota</taxon>
        <taxon>Viridiplantae</taxon>
        <taxon>Streptophyta</taxon>
        <taxon>Embryophyta</taxon>
        <taxon>Tracheophyta</taxon>
        <taxon>Spermatophyta</taxon>
        <taxon>Magnoliopsida</taxon>
        <taxon>eudicotyledons</taxon>
        <taxon>Gunneridae</taxon>
        <taxon>Pentapetalae</taxon>
        <taxon>rosids</taxon>
        <taxon>fabids</taxon>
        <taxon>Malpighiales</taxon>
        <taxon>Rhizophoraceae</taxon>
        <taxon>Rhizophora</taxon>
    </lineage>
</organism>